<dbReference type="Proteomes" id="UP000240418">
    <property type="component" value="Unassembled WGS sequence"/>
</dbReference>
<organism evidence="4 5">
    <name type="scientific">Shimia abyssi</name>
    <dbReference type="NCBI Taxonomy" id="1662395"/>
    <lineage>
        <taxon>Bacteria</taxon>
        <taxon>Pseudomonadati</taxon>
        <taxon>Pseudomonadota</taxon>
        <taxon>Alphaproteobacteria</taxon>
        <taxon>Rhodobacterales</taxon>
        <taxon>Roseobacteraceae</taxon>
    </lineage>
</organism>
<sequence>MKILRIYVVCCLLSLGVVMHAAAADSPLKPNSGLLRKNVYESTLSPICRMGNKLSAGCAAIRNREIVDATQMPWRAIGRVNFASTQVRSHCTGVLISSHVVLTAAHCLYNQPRKSWIPAQSLRFVAGYQRGAATAVSAVVDYILDPVNDTQSRNFSSAVSQDWALLLLEDPVGLEVGFLPLRQLSAEEWPNQKVVLAGYAGLREHVLSVAHDCGEARYRPNHATILHQCSAMSGDSGAPLLVTENGETKVIGVLSGVASSGLRNIGLSIPVASFVDALSTKRSE</sequence>
<keyword evidence="1 2" id="KW-0732">Signal</keyword>
<accession>A0A2P8F7C4</accession>
<dbReference type="EMBL" id="PYGJ01000016">
    <property type="protein sequence ID" value="PSL17625.1"/>
    <property type="molecule type" value="Genomic_DNA"/>
</dbReference>
<dbReference type="AlphaFoldDB" id="A0A2P8F7C4"/>
<dbReference type="InterPro" id="IPR009003">
    <property type="entry name" value="Peptidase_S1_PA"/>
</dbReference>
<feature type="chain" id="PRO_5015123122" evidence="2">
    <location>
        <begin position="24"/>
        <end position="284"/>
    </location>
</feature>
<dbReference type="PANTHER" id="PTHR15462">
    <property type="entry name" value="SERINE PROTEASE"/>
    <property type="match status" value="1"/>
</dbReference>
<dbReference type="SUPFAM" id="SSF50494">
    <property type="entry name" value="Trypsin-like serine proteases"/>
    <property type="match status" value="1"/>
</dbReference>
<dbReference type="PANTHER" id="PTHR15462:SF8">
    <property type="entry name" value="SERINE PROTEASE"/>
    <property type="match status" value="1"/>
</dbReference>
<dbReference type="InterPro" id="IPR043504">
    <property type="entry name" value="Peptidase_S1_PA_chymotrypsin"/>
</dbReference>
<evidence type="ECO:0000259" key="3">
    <source>
        <dbReference type="PROSITE" id="PS50240"/>
    </source>
</evidence>
<proteinExistence type="predicted"/>
<dbReference type="Gene3D" id="2.40.10.10">
    <property type="entry name" value="Trypsin-like serine proteases"/>
    <property type="match status" value="2"/>
</dbReference>
<dbReference type="InterPro" id="IPR001254">
    <property type="entry name" value="Trypsin_dom"/>
</dbReference>
<dbReference type="SMART" id="SM00020">
    <property type="entry name" value="Tryp_SPc"/>
    <property type="match status" value="1"/>
</dbReference>
<evidence type="ECO:0000256" key="1">
    <source>
        <dbReference type="ARBA" id="ARBA00022729"/>
    </source>
</evidence>
<dbReference type="PRINTS" id="PR00722">
    <property type="entry name" value="CHYMOTRYPSIN"/>
</dbReference>
<dbReference type="InterPro" id="IPR050966">
    <property type="entry name" value="Glutamyl_endopeptidase"/>
</dbReference>
<keyword evidence="5" id="KW-1185">Reference proteome</keyword>
<feature type="signal peptide" evidence="2">
    <location>
        <begin position="1"/>
        <end position="23"/>
    </location>
</feature>
<name>A0A2P8F7C4_9RHOB</name>
<dbReference type="PROSITE" id="PS00134">
    <property type="entry name" value="TRYPSIN_HIS"/>
    <property type="match status" value="1"/>
</dbReference>
<evidence type="ECO:0000313" key="4">
    <source>
        <dbReference type="EMBL" id="PSL17625.1"/>
    </source>
</evidence>
<evidence type="ECO:0000256" key="2">
    <source>
        <dbReference type="SAM" id="SignalP"/>
    </source>
</evidence>
<dbReference type="GO" id="GO:0004252">
    <property type="term" value="F:serine-type endopeptidase activity"/>
    <property type="evidence" value="ECO:0007669"/>
    <property type="project" value="InterPro"/>
</dbReference>
<comment type="caution">
    <text evidence="4">The sequence shown here is derived from an EMBL/GenBank/DDBJ whole genome shotgun (WGS) entry which is preliminary data.</text>
</comment>
<dbReference type="RefSeq" id="WP_133170007.1">
    <property type="nucleotide sequence ID" value="NZ_PYGJ01000016.1"/>
</dbReference>
<dbReference type="InterPro" id="IPR001314">
    <property type="entry name" value="Peptidase_S1A"/>
</dbReference>
<reference evidence="4 5" key="1">
    <citation type="submission" date="2018-03" db="EMBL/GenBank/DDBJ databases">
        <title>Genomic Encyclopedia of Archaeal and Bacterial Type Strains, Phase II (KMG-II): from individual species to whole genera.</title>
        <authorList>
            <person name="Goeker M."/>
        </authorList>
    </citation>
    <scope>NUCLEOTIDE SEQUENCE [LARGE SCALE GENOMIC DNA]</scope>
    <source>
        <strain evidence="4 5">DSM 100673</strain>
    </source>
</reference>
<evidence type="ECO:0000313" key="5">
    <source>
        <dbReference type="Proteomes" id="UP000240418"/>
    </source>
</evidence>
<dbReference type="InterPro" id="IPR018114">
    <property type="entry name" value="TRYPSIN_HIS"/>
</dbReference>
<feature type="domain" description="Peptidase S1" evidence="3">
    <location>
        <begin position="54"/>
        <end position="283"/>
    </location>
</feature>
<dbReference type="OrthoDB" id="267336at2"/>
<dbReference type="Pfam" id="PF00089">
    <property type="entry name" value="Trypsin"/>
    <property type="match status" value="1"/>
</dbReference>
<dbReference type="PROSITE" id="PS50240">
    <property type="entry name" value="TRYPSIN_DOM"/>
    <property type="match status" value="1"/>
</dbReference>
<gene>
    <name evidence="4" type="ORF">CLV88_11672</name>
</gene>
<dbReference type="GO" id="GO:0006508">
    <property type="term" value="P:proteolysis"/>
    <property type="evidence" value="ECO:0007669"/>
    <property type="project" value="InterPro"/>
</dbReference>
<protein>
    <submittedName>
        <fullName evidence="4">V8-like Glu-specific endopeptidase</fullName>
    </submittedName>
</protein>